<dbReference type="SUPFAM" id="SSF52777">
    <property type="entry name" value="CoA-dependent acyltransferases"/>
    <property type="match status" value="1"/>
</dbReference>
<feature type="domain" description="2-oxoacid dehydrogenase acyltransferase catalytic" evidence="1">
    <location>
        <begin position="1"/>
        <end position="81"/>
    </location>
</feature>
<dbReference type="InterPro" id="IPR001078">
    <property type="entry name" value="2-oxoacid_DH_actylTfrase"/>
</dbReference>
<evidence type="ECO:0000313" key="3">
    <source>
        <dbReference type="Proteomes" id="UP000652761"/>
    </source>
</evidence>
<organism evidence="2 3">
    <name type="scientific">Colocasia esculenta</name>
    <name type="common">Wild taro</name>
    <name type="synonym">Arum esculentum</name>
    <dbReference type="NCBI Taxonomy" id="4460"/>
    <lineage>
        <taxon>Eukaryota</taxon>
        <taxon>Viridiplantae</taxon>
        <taxon>Streptophyta</taxon>
        <taxon>Embryophyta</taxon>
        <taxon>Tracheophyta</taxon>
        <taxon>Spermatophyta</taxon>
        <taxon>Magnoliopsida</taxon>
        <taxon>Liliopsida</taxon>
        <taxon>Araceae</taxon>
        <taxon>Aroideae</taxon>
        <taxon>Colocasieae</taxon>
        <taxon>Colocasia</taxon>
    </lineage>
</organism>
<dbReference type="GO" id="GO:0006086">
    <property type="term" value="P:pyruvate decarboxylation to acetyl-CoA"/>
    <property type="evidence" value="ECO:0007669"/>
    <property type="project" value="InterPro"/>
</dbReference>
<dbReference type="AlphaFoldDB" id="A0A843VGK7"/>
<dbReference type="Proteomes" id="UP000652761">
    <property type="component" value="Unassembled WGS sequence"/>
</dbReference>
<dbReference type="GO" id="GO:0005739">
    <property type="term" value="C:mitochondrion"/>
    <property type="evidence" value="ECO:0007669"/>
    <property type="project" value="TreeGrafter"/>
</dbReference>
<dbReference type="PANTHER" id="PTHR23151">
    <property type="entry name" value="DIHYDROLIPOAMIDE ACETYL/SUCCINYL-TRANSFERASE-RELATED"/>
    <property type="match status" value="1"/>
</dbReference>
<dbReference type="OrthoDB" id="770470at2759"/>
<dbReference type="GO" id="GO:0045254">
    <property type="term" value="C:pyruvate dehydrogenase complex"/>
    <property type="evidence" value="ECO:0007669"/>
    <property type="project" value="InterPro"/>
</dbReference>
<accession>A0A843VGK7</accession>
<evidence type="ECO:0000259" key="1">
    <source>
        <dbReference type="Pfam" id="PF00198"/>
    </source>
</evidence>
<comment type="caution">
    <text evidence="2">The sequence shown here is derived from an EMBL/GenBank/DDBJ whole genome shotgun (WGS) entry which is preliminary data.</text>
</comment>
<name>A0A843VGK7_COLES</name>
<dbReference type="PANTHER" id="PTHR23151:SF90">
    <property type="entry name" value="DIHYDROLIPOYLLYSINE-RESIDUE ACETYLTRANSFERASE COMPONENT OF PYRUVATE DEHYDROGENASE COMPLEX, MITOCHONDRIAL-RELATED"/>
    <property type="match status" value="1"/>
</dbReference>
<dbReference type="InterPro" id="IPR045257">
    <property type="entry name" value="E2/Pdx1"/>
</dbReference>
<sequence length="81" mass="8787">MFPVDHFCAIINPPQACILAVGRGNRVVEPVVGNYGTEKPAVVTKMNLKLSADHRVFDGEIGGKFLLALAQNLSDVQRLLL</sequence>
<gene>
    <name evidence="2" type="ORF">Taro_030544</name>
</gene>
<keyword evidence="3" id="KW-1185">Reference proteome</keyword>
<dbReference type="InterPro" id="IPR023213">
    <property type="entry name" value="CAT-like_dom_sf"/>
</dbReference>
<dbReference type="Pfam" id="PF00198">
    <property type="entry name" value="2-oxoacid_dh"/>
    <property type="match status" value="1"/>
</dbReference>
<dbReference type="GO" id="GO:0016746">
    <property type="term" value="F:acyltransferase activity"/>
    <property type="evidence" value="ECO:0007669"/>
    <property type="project" value="InterPro"/>
</dbReference>
<dbReference type="EMBL" id="NMUH01002107">
    <property type="protein sequence ID" value="MQL97842.1"/>
    <property type="molecule type" value="Genomic_DNA"/>
</dbReference>
<evidence type="ECO:0000313" key="2">
    <source>
        <dbReference type="EMBL" id="MQL97842.1"/>
    </source>
</evidence>
<dbReference type="Gene3D" id="3.30.559.10">
    <property type="entry name" value="Chloramphenicol acetyltransferase-like domain"/>
    <property type="match status" value="1"/>
</dbReference>
<proteinExistence type="predicted"/>
<protein>
    <recommendedName>
        <fullName evidence="1">2-oxoacid dehydrogenase acyltransferase catalytic domain-containing protein</fullName>
    </recommendedName>
</protein>
<reference evidence="2" key="1">
    <citation type="submission" date="2017-07" db="EMBL/GenBank/DDBJ databases">
        <title>Taro Niue Genome Assembly and Annotation.</title>
        <authorList>
            <person name="Atibalentja N."/>
            <person name="Keating K."/>
            <person name="Fields C.J."/>
        </authorList>
    </citation>
    <scope>NUCLEOTIDE SEQUENCE</scope>
    <source>
        <strain evidence="2">Niue_2</strain>
        <tissue evidence="2">Leaf</tissue>
    </source>
</reference>